<evidence type="ECO:0000313" key="11">
    <source>
        <dbReference type="Proteomes" id="UP000789595"/>
    </source>
</evidence>
<dbReference type="Pfam" id="PF02010">
    <property type="entry name" value="REJ"/>
    <property type="match status" value="1"/>
</dbReference>
<feature type="compositionally biased region" description="Pro residues" evidence="6">
    <location>
        <begin position="48"/>
        <end position="60"/>
    </location>
</feature>
<gene>
    <name evidence="10" type="ORF">PECAL_5P17720</name>
</gene>
<evidence type="ECO:0000256" key="5">
    <source>
        <dbReference type="ARBA" id="ARBA00023136"/>
    </source>
</evidence>
<feature type="signal peptide" evidence="8">
    <location>
        <begin position="1"/>
        <end position="19"/>
    </location>
</feature>
<sequence>MRLPHAVLLAAMQLGAAVAQPTAQPTTPRPTPKPTPGPSVTPGNPTAMPVPAPTLKPTLAPYPLPTPRPSAAPMPVPTIESCEMVRLRTGPPPNVYSARFASTGASILVDLDAVSDMGGRLAGEYFPCAALLDFADVDTAECVWVSATQISAEVNKALNFVPGENVTLRAQTTMLACDDDRCDCRVGNTASSVPATPPDPLPDVEPVFQVPDSIALCEEGGLAVDASQSIGSGGRDWTRLVWSVNATGPPGPKVNGTANATFALLYMQYRATTVLSSEFTAETTELQALAIGGFDTLVLSLELENFLGSTKTESVEVALSTKSIPSVLIVGGANQVARVGDALTVEASGLASGCDGRSKAQRAVDYAWSLYRLDGVDDPEEDWTQLAEGAEFVAVGNCECTGTQGFDPWDTSGAECAAAGCVSYPPLNSFALEALEGYLTPEDAASTGNGTRRRLTGSAYPYCQCCEAACASVGGHWECGEAGPEFKLDPFSLDSGTTYVARVEATDTKYDLSNTADVYLAVGVGSVVAAIEGGDRVVSVQDELQLDASSSFDEDINADCGDGAGDWRANFGRRRLAHNDQHGAGATGDCGTGDDAGLSFSWICEELAVLDDGTKQVNGSCATDTEPFPTGVWALKSVEQRLIFLGTWLGTGHYRFTVTATSADARSSTTSVDIELINEEPSKVVVSNFARKVNSAERQTILGIVTPPDGVVIDDLTTTWTLAEGYLAADQTLQEVSRTVLELQASGQRYHDLVLDPGALVPGGTYKFLLTATLTPETGDTTEGYASVVVAVSALPSAGVVAASPRKGLELETPFELVASYWVGDELPLKYGYETGEAVLRRPTADPKLSDVRLSVPVATTSEPGDDYYDWWHNVTFYVVVVDQVGATGQGETSVAVLENVLEPEALANLTNELLSNAFATADLPGGAACPAADVGPLDPTPNPTTSPMPTPAPGDCVSDDFEGPSLGNQWTATDAGGDGNYVVGGGAITFSGFSGLNHVRSVRTFSAPFGFRGVGSAASACCYHYVALSTEPVDAANAWSGGPGVVRFIYHCGKIFIYGQSATADSNCALNTSHNDVEVRVLDSELTFSAGACELSLADGIGASGPLYVFFGGGSYGEPAVWHAASVCPGAYAPTAAPSFAPTPGPTTNYAPTPAPSLAPTLAPTTARPTTPQPTPVPTEAPVVTGAVALSGITVAEAESSKAVLRDAIAQVAGVATEAVTILSVASARRRLQEGGVVVAYKIESNDFAEAADAADKLQAAADDPSVVDTAIEEAAKDANAEAVFAGVSTESLTYDVVAATDAPTVAPTTYWDNKKKRKEDTRLLIVIIVCAVAGCCCLAALSMACFAKHKKSPEPPPIKAPPISLGGVDVDVGEELLCSPRRVGKIYAPLAAWYNAPERAALRAKHGPLPLSPDAFRKWPAMNLVTMAFLDDQGVPPAF</sequence>
<evidence type="ECO:0000256" key="8">
    <source>
        <dbReference type="SAM" id="SignalP"/>
    </source>
</evidence>
<feature type="domain" description="PKD/REJ-like" evidence="9">
    <location>
        <begin position="489"/>
        <end position="924"/>
    </location>
</feature>
<evidence type="ECO:0000313" key="10">
    <source>
        <dbReference type="EMBL" id="CAH0377201.1"/>
    </source>
</evidence>
<keyword evidence="5 7" id="KW-0472">Membrane</keyword>
<keyword evidence="3" id="KW-0677">Repeat</keyword>
<accession>A0A8J2WR25</accession>
<evidence type="ECO:0000256" key="7">
    <source>
        <dbReference type="SAM" id="Phobius"/>
    </source>
</evidence>
<dbReference type="OrthoDB" id="76429at2759"/>
<evidence type="ECO:0000256" key="6">
    <source>
        <dbReference type="SAM" id="MobiDB-lite"/>
    </source>
</evidence>
<comment type="subcellular location">
    <subcellularLocation>
        <location evidence="1">Membrane</location>
    </subcellularLocation>
</comment>
<feature type="compositionally biased region" description="Pro residues" evidence="6">
    <location>
        <begin position="27"/>
        <end position="39"/>
    </location>
</feature>
<feature type="chain" id="PRO_5035254865" description="PKD/REJ-like domain-containing protein" evidence="8">
    <location>
        <begin position="20"/>
        <end position="1441"/>
    </location>
</feature>
<keyword evidence="2 7" id="KW-0812">Transmembrane</keyword>
<comment type="caution">
    <text evidence="10">The sequence shown here is derived from an EMBL/GenBank/DDBJ whole genome shotgun (WGS) entry which is preliminary data.</text>
</comment>
<dbReference type="EMBL" id="CAKKNE010000005">
    <property type="protein sequence ID" value="CAH0377201.1"/>
    <property type="molecule type" value="Genomic_DNA"/>
</dbReference>
<name>A0A8J2WR25_9STRA</name>
<proteinExistence type="predicted"/>
<evidence type="ECO:0000256" key="4">
    <source>
        <dbReference type="ARBA" id="ARBA00022989"/>
    </source>
</evidence>
<keyword evidence="8" id="KW-0732">Signal</keyword>
<dbReference type="InterPro" id="IPR002859">
    <property type="entry name" value="PKD/REJ-like"/>
</dbReference>
<feature type="region of interest" description="Disordered" evidence="6">
    <location>
        <begin position="931"/>
        <end position="950"/>
    </location>
</feature>
<feature type="transmembrane region" description="Helical" evidence="7">
    <location>
        <begin position="1325"/>
        <end position="1349"/>
    </location>
</feature>
<evidence type="ECO:0000256" key="2">
    <source>
        <dbReference type="ARBA" id="ARBA00022692"/>
    </source>
</evidence>
<dbReference type="GO" id="GO:0005261">
    <property type="term" value="F:monoatomic cation channel activity"/>
    <property type="evidence" value="ECO:0007669"/>
    <property type="project" value="TreeGrafter"/>
</dbReference>
<dbReference type="GO" id="GO:0006816">
    <property type="term" value="P:calcium ion transport"/>
    <property type="evidence" value="ECO:0007669"/>
    <property type="project" value="TreeGrafter"/>
</dbReference>
<feature type="compositionally biased region" description="Pro residues" evidence="6">
    <location>
        <begin position="939"/>
        <end position="950"/>
    </location>
</feature>
<keyword evidence="4 7" id="KW-1133">Transmembrane helix</keyword>
<evidence type="ECO:0000256" key="1">
    <source>
        <dbReference type="ARBA" id="ARBA00004370"/>
    </source>
</evidence>
<dbReference type="PANTHER" id="PTHR46730:SF1">
    <property type="entry name" value="PLAT DOMAIN-CONTAINING PROTEIN"/>
    <property type="match status" value="1"/>
</dbReference>
<feature type="region of interest" description="Disordered" evidence="6">
    <location>
        <begin position="19"/>
        <end position="60"/>
    </location>
</feature>
<keyword evidence="11" id="KW-1185">Reference proteome</keyword>
<reference evidence="10" key="1">
    <citation type="submission" date="2021-11" db="EMBL/GenBank/DDBJ databases">
        <authorList>
            <consortium name="Genoscope - CEA"/>
            <person name="William W."/>
        </authorList>
    </citation>
    <scope>NUCLEOTIDE SEQUENCE</scope>
</reference>
<evidence type="ECO:0000259" key="9">
    <source>
        <dbReference type="Pfam" id="PF02010"/>
    </source>
</evidence>
<protein>
    <recommendedName>
        <fullName evidence="9">PKD/REJ-like domain-containing protein</fullName>
    </recommendedName>
</protein>
<dbReference type="Proteomes" id="UP000789595">
    <property type="component" value="Unassembled WGS sequence"/>
</dbReference>
<dbReference type="PANTHER" id="PTHR46730">
    <property type="entry name" value="POLYCYSTIN-1"/>
    <property type="match status" value="1"/>
</dbReference>
<organism evidence="10 11">
    <name type="scientific">Pelagomonas calceolata</name>
    <dbReference type="NCBI Taxonomy" id="35677"/>
    <lineage>
        <taxon>Eukaryota</taxon>
        <taxon>Sar</taxon>
        <taxon>Stramenopiles</taxon>
        <taxon>Ochrophyta</taxon>
        <taxon>Pelagophyceae</taxon>
        <taxon>Pelagomonadales</taxon>
        <taxon>Pelagomonadaceae</taxon>
        <taxon>Pelagomonas</taxon>
    </lineage>
</organism>
<evidence type="ECO:0000256" key="3">
    <source>
        <dbReference type="ARBA" id="ARBA00022737"/>
    </source>
</evidence>
<dbReference type="GO" id="GO:0005886">
    <property type="term" value="C:plasma membrane"/>
    <property type="evidence" value="ECO:0007669"/>
    <property type="project" value="TreeGrafter"/>
</dbReference>